<dbReference type="PANTHER" id="PTHR12083">
    <property type="entry name" value="BIFUNCTIONAL POLYNUCLEOTIDE PHOSPHATASE/KINASE"/>
    <property type="match status" value="1"/>
</dbReference>
<dbReference type="GO" id="GO:0003690">
    <property type="term" value="F:double-stranded DNA binding"/>
    <property type="evidence" value="ECO:0007669"/>
    <property type="project" value="TreeGrafter"/>
</dbReference>
<proteinExistence type="predicted"/>
<sequence length="322" mass="35111">MPLLSLSGGSPAQARFCGLGLPYGTNRVMRDWMRNKMRRRSKRGPNNSEATGKIGQEIPQDQPAALQPTYPDAPAKAAAAAVVAESAPASLAENAAPGKIEVETQPESLGTLPVEPASIPAGDKAQPRGYVVLAIGLPGSGKTTWYKRRGVTPLSSDMLRTILFDDITDQRYSGLVFSTLRSLLRARLIAKMPWNYVDATNLSAHERRQWIKMAKSFGYEAQAVYFDVPFAVCMERNSKRERRVADDVMQKMAERLRPPSFKEGFSKITVVRVKGLPGSTPTASETDAFNAPVPADIDEPNGDSNDVDGNEVDNNDLSTQDE</sequence>
<dbReference type="HOGENOM" id="CLU_071541_0_0_0"/>
<dbReference type="PANTHER" id="PTHR12083:SF9">
    <property type="entry name" value="BIFUNCTIONAL POLYNUCLEOTIDE PHOSPHATASE_KINASE"/>
    <property type="match status" value="1"/>
</dbReference>
<feature type="compositionally biased region" description="Acidic residues" evidence="1">
    <location>
        <begin position="296"/>
        <end position="322"/>
    </location>
</feature>
<dbReference type="GO" id="GO:0046404">
    <property type="term" value="F:ATP-dependent polydeoxyribonucleotide 5'-hydroxyl-kinase activity"/>
    <property type="evidence" value="ECO:0007669"/>
    <property type="project" value="TreeGrafter"/>
</dbReference>
<gene>
    <name evidence="2" type="ordered locus">Terro_1409</name>
</gene>
<keyword evidence="3" id="KW-1185">Reference proteome</keyword>
<dbReference type="AlphaFoldDB" id="I3ZEQ0"/>
<reference evidence="2 3" key="1">
    <citation type="submission" date="2012-06" db="EMBL/GenBank/DDBJ databases">
        <title>Complete genome of Terriglobus roseus DSM 18391.</title>
        <authorList>
            <consortium name="US DOE Joint Genome Institute (JGI-PGF)"/>
            <person name="Lucas S."/>
            <person name="Copeland A."/>
            <person name="Lapidus A."/>
            <person name="Glavina del Rio T."/>
            <person name="Dalin E."/>
            <person name="Tice H."/>
            <person name="Bruce D."/>
            <person name="Goodwin L."/>
            <person name="Pitluck S."/>
            <person name="Peters L."/>
            <person name="Mikhailova N."/>
            <person name="Munk A.C.C."/>
            <person name="Kyrpides N."/>
            <person name="Mavromatis K."/>
            <person name="Ivanova N."/>
            <person name="Brettin T."/>
            <person name="Detter J.C."/>
            <person name="Han C."/>
            <person name="Larimer F."/>
            <person name="Land M."/>
            <person name="Hauser L."/>
            <person name="Markowitz V."/>
            <person name="Cheng J.-F."/>
            <person name="Hugenholtz P."/>
            <person name="Woyke T."/>
            <person name="Wu D."/>
            <person name="Brambilla E."/>
            <person name="Klenk H.-P."/>
            <person name="Eisen J.A."/>
        </authorList>
    </citation>
    <scope>NUCLEOTIDE SEQUENCE [LARGE SCALE GENOMIC DNA]</scope>
    <source>
        <strain evidence="3">DSM 18391 / NRRL B-41598 / KBS 63</strain>
    </source>
</reference>
<evidence type="ECO:0000313" key="2">
    <source>
        <dbReference type="EMBL" id="AFL87718.1"/>
    </source>
</evidence>
<evidence type="ECO:0000313" key="3">
    <source>
        <dbReference type="Proteomes" id="UP000006056"/>
    </source>
</evidence>
<feature type="region of interest" description="Disordered" evidence="1">
    <location>
        <begin position="279"/>
        <end position="322"/>
    </location>
</feature>
<dbReference type="InterPro" id="IPR027417">
    <property type="entry name" value="P-loop_NTPase"/>
</dbReference>
<keyword evidence="2" id="KW-0808">Transferase</keyword>
<accession>I3ZEQ0</accession>
<protein>
    <submittedName>
        <fullName evidence="2">Putative kinase</fullName>
    </submittedName>
</protein>
<dbReference type="GO" id="GO:0006281">
    <property type="term" value="P:DNA repair"/>
    <property type="evidence" value="ECO:0007669"/>
    <property type="project" value="TreeGrafter"/>
</dbReference>
<dbReference type="SUPFAM" id="SSF52540">
    <property type="entry name" value="P-loop containing nucleoside triphosphate hydrolases"/>
    <property type="match status" value="1"/>
</dbReference>
<dbReference type="STRING" id="926566.Terro_1409"/>
<feature type="region of interest" description="Disordered" evidence="1">
    <location>
        <begin position="36"/>
        <end position="69"/>
    </location>
</feature>
<dbReference type="GO" id="GO:0046403">
    <property type="term" value="F:polynucleotide 3'-phosphatase activity"/>
    <property type="evidence" value="ECO:0007669"/>
    <property type="project" value="TreeGrafter"/>
</dbReference>
<dbReference type="eggNOG" id="COG4639">
    <property type="taxonomic scope" value="Bacteria"/>
</dbReference>
<name>I3ZEQ0_TERRK</name>
<dbReference type="Gene3D" id="3.40.50.300">
    <property type="entry name" value="P-loop containing nucleotide triphosphate hydrolases"/>
    <property type="match status" value="1"/>
</dbReference>
<keyword evidence="2" id="KW-0418">Kinase</keyword>
<dbReference type="Pfam" id="PF13671">
    <property type="entry name" value="AAA_33"/>
    <property type="match status" value="1"/>
</dbReference>
<organism evidence="2 3">
    <name type="scientific">Terriglobus roseus (strain DSM 18391 / NRRL B-41598 / KBS 63)</name>
    <dbReference type="NCBI Taxonomy" id="926566"/>
    <lineage>
        <taxon>Bacteria</taxon>
        <taxon>Pseudomonadati</taxon>
        <taxon>Acidobacteriota</taxon>
        <taxon>Terriglobia</taxon>
        <taxon>Terriglobales</taxon>
        <taxon>Acidobacteriaceae</taxon>
        <taxon>Terriglobus</taxon>
    </lineage>
</organism>
<dbReference type="KEGG" id="trs:Terro_1409"/>
<dbReference type="EMBL" id="CP003379">
    <property type="protein sequence ID" value="AFL87718.1"/>
    <property type="molecule type" value="Genomic_DNA"/>
</dbReference>
<evidence type="ECO:0000256" key="1">
    <source>
        <dbReference type="SAM" id="MobiDB-lite"/>
    </source>
</evidence>
<dbReference type="Proteomes" id="UP000006056">
    <property type="component" value="Chromosome"/>
</dbReference>